<reference evidence="3 4" key="1">
    <citation type="submission" date="2020-07" db="EMBL/GenBank/DDBJ databases">
        <title>Thermoactinomyces phylogeny.</title>
        <authorList>
            <person name="Dunlap C."/>
        </authorList>
    </citation>
    <scope>NUCLEOTIDE SEQUENCE [LARGE SCALE GENOMIC DNA]</scope>
    <source>
        <strain evidence="3 4">AMNI-1</strain>
    </source>
</reference>
<evidence type="ECO:0000256" key="1">
    <source>
        <dbReference type="SAM" id="MobiDB-lite"/>
    </source>
</evidence>
<evidence type="ECO:0000256" key="2">
    <source>
        <dbReference type="SAM" id="Phobius"/>
    </source>
</evidence>
<keyword evidence="2" id="KW-1133">Transmembrane helix</keyword>
<gene>
    <name evidence="3" type="ORF">H2C83_10350</name>
</gene>
<keyword evidence="2" id="KW-0812">Transmembrane</keyword>
<evidence type="ECO:0000313" key="3">
    <source>
        <dbReference type="EMBL" id="MBA4602705.1"/>
    </source>
</evidence>
<dbReference type="EMBL" id="JACEOL010000033">
    <property type="protein sequence ID" value="MBA4602705.1"/>
    <property type="molecule type" value="Genomic_DNA"/>
</dbReference>
<name>A0A7W2ASI7_9BACL</name>
<organism evidence="3 4">
    <name type="scientific">Thermoactinomyces mirandus</name>
    <dbReference type="NCBI Taxonomy" id="2756294"/>
    <lineage>
        <taxon>Bacteria</taxon>
        <taxon>Bacillati</taxon>
        <taxon>Bacillota</taxon>
        <taxon>Bacilli</taxon>
        <taxon>Bacillales</taxon>
        <taxon>Thermoactinomycetaceae</taxon>
        <taxon>Thermoactinomyces</taxon>
    </lineage>
</organism>
<keyword evidence="2" id="KW-0472">Membrane</keyword>
<proteinExistence type="predicted"/>
<comment type="caution">
    <text evidence="3">The sequence shown here is derived from an EMBL/GenBank/DDBJ whole genome shotgun (WGS) entry which is preliminary data.</text>
</comment>
<dbReference type="AlphaFoldDB" id="A0A7W2ASI7"/>
<feature type="compositionally biased region" description="Basic and acidic residues" evidence="1">
    <location>
        <begin position="122"/>
        <end position="132"/>
    </location>
</feature>
<dbReference type="RefSeq" id="WP_181740508.1">
    <property type="nucleotide sequence ID" value="NZ_JACEOL010000033.1"/>
</dbReference>
<feature type="region of interest" description="Disordered" evidence="1">
    <location>
        <begin position="116"/>
        <end position="142"/>
    </location>
</feature>
<evidence type="ECO:0000313" key="4">
    <source>
        <dbReference type="Proteomes" id="UP000538292"/>
    </source>
</evidence>
<feature type="transmembrane region" description="Helical" evidence="2">
    <location>
        <begin position="52"/>
        <end position="71"/>
    </location>
</feature>
<protein>
    <submittedName>
        <fullName evidence="3">Uncharacterized protein</fullName>
    </submittedName>
</protein>
<feature type="transmembrane region" description="Helical" evidence="2">
    <location>
        <begin position="77"/>
        <end position="98"/>
    </location>
</feature>
<accession>A0A7W2ASI7</accession>
<sequence>MKFKLSPKMPKVSEYLAKVSNFLGKVHEYFIKMARLSVEWFSKFEKSLFTRVLRVICTVLLPVILLTSFFVFDGEDYWESVFLVWVLSIPAYFVLFLLSKIVDGKSLVIKLSMSDLEPGSESSHEREVFKDEQSDELSDDWKTPEPVDNMGTTVSRFPGREYKELADAWGLDMENDREAIKKHLDKVLLMGEESVNKHAKDIRDFLLAMAREEKRLYGKTYTFYKGLYDISDDRSLIMLVRRLLYELYI</sequence>
<dbReference type="Proteomes" id="UP000538292">
    <property type="component" value="Unassembled WGS sequence"/>
</dbReference>
<keyword evidence="4" id="KW-1185">Reference proteome</keyword>